<evidence type="ECO:0000313" key="1">
    <source>
        <dbReference type="EMBL" id="MBX37535.1"/>
    </source>
</evidence>
<dbReference type="AlphaFoldDB" id="A0A2P2N529"/>
<name>A0A2P2N529_RHIMU</name>
<sequence>MLLRCANSSNLLVFTRLILFFYFKLP</sequence>
<organism evidence="1">
    <name type="scientific">Rhizophora mucronata</name>
    <name type="common">Asiatic mangrove</name>
    <dbReference type="NCBI Taxonomy" id="61149"/>
    <lineage>
        <taxon>Eukaryota</taxon>
        <taxon>Viridiplantae</taxon>
        <taxon>Streptophyta</taxon>
        <taxon>Embryophyta</taxon>
        <taxon>Tracheophyta</taxon>
        <taxon>Spermatophyta</taxon>
        <taxon>Magnoliopsida</taxon>
        <taxon>eudicotyledons</taxon>
        <taxon>Gunneridae</taxon>
        <taxon>Pentapetalae</taxon>
        <taxon>rosids</taxon>
        <taxon>fabids</taxon>
        <taxon>Malpighiales</taxon>
        <taxon>Rhizophoraceae</taxon>
        <taxon>Rhizophora</taxon>
    </lineage>
</organism>
<accession>A0A2P2N529</accession>
<reference evidence="1" key="1">
    <citation type="submission" date="2018-02" db="EMBL/GenBank/DDBJ databases">
        <title>Rhizophora mucronata_Transcriptome.</title>
        <authorList>
            <person name="Meera S.P."/>
            <person name="Sreeshan A."/>
            <person name="Augustine A."/>
        </authorList>
    </citation>
    <scope>NUCLEOTIDE SEQUENCE</scope>
    <source>
        <tissue evidence="1">Leaf</tissue>
    </source>
</reference>
<protein>
    <submittedName>
        <fullName evidence="1">Uncharacterized protein</fullName>
    </submittedName>
</protein>
<proteinExistence type="predicted"/>
<dbReference type="EMBL" id="GGEC01057051">
    <property type="protein sequence ID" value="MBX37535.1"/>
    <property type="molecule type" value="Transcribed_RNA"/>
</dbReference>